<gene>
    <name evidence="1" type="ORF">UFOVP116_397</name>
</gene>
<dbReference type="EMBL" id="LR796237">
    <property type="protein sequence ID" value="CAB4130347.1"/>
    <property type="molecule type" value="Genomic_DNA"/>
</dbReference>
<proteinExistence type="predicted"/>
<protein>
    <submittedName>
        <fullName evidence="1">Uncharacterized protein</fullName>
    </submittedName>
</protein>
<sequence length="426" mass="46874">MSTSVKFFTNLMENAPQLANTWGCLVDLLDACLVNGFDQRNITTITRDGATATATVDGPHKYQVNQVLLISGANETEFNGEVRVLSVTTNTFTFTIVTSAPTTATGSIAVKVAPLGFEKVYGELHKGVYRSKNVLSNRPYLRVDNSKAPQYNEAWSKKAKVGMAQGMSDINTVVGAQAPYDPLNPNQNWQTTGDTDQGNVVDGWYKWYYARNGYPNSDVDAITGGNRKWVLVGDDRGFYLFNEMDPSNSAGAGRVGHCFTDFDSYRQGDPFNTLLTASDWYTTASNSWSWGNGTKTMFTHTLDYTGKILMRDHTLLGGNQAVAFTSLNTNNGQTISGRNTGIPFPNPVDYSLILHPTYLMQSGGKGLRGKMPGLMWVHNDNPLQDLEIVENVVGYAGRKFIMIRMHGISTESPNSTMALDITGPWW</sequence>
<dbReference type="Gene3D" id="2.40.30.20">
    <property type="match status" value="1"/>
</dbReference>
<reference evidence="1" key="1">
    <citation type="submission" date="2020-04" db="EMBL/GenBank/DDBJ databases">
        <authorList>
            <person name="Chiriac C."/>
            <person name="Salcher M."/>
            <person name="Ghai R."/>
            <person name="Kavagutti S V."/>
        </authorList>
    </citation>
    <scope>NUCLEOTIDE SEQUENCE</scope>
</reference>
<accession>A0A6J5LB98</accession>
<organism evidence="1">
    <name type="scientific">uncultured Caudovirales phage</name>
    <dbReference type="NCBI Taxonomy" id="2100421"/>
    <lineage>
        <taxon>Viruses</taxon>
        <taxon>Duplodnaviria</taxon>
        <taxon>Heunggongvirae</taxon>
        <taxon>Uroviricota</taxon>
        <taxon>Caudoviricetes</taxon>
        <taxon>Peduoviridae</taxon>
        <taxon>Maltschvirus</taxon>
        <taxon>Maltschvirus maltsch</taxon>
    </lineage>
</organism>
<name>A0A6J5LB98_9CAUD</name>
<dbReference type="InterPro" id="IPR023366">
    <property type="entry name" value="ATP_synth_asu-like_sf"/>
</dbReference>
<evidence type="ECO:0000313" key="1">
    <source>
        <dbReference type="EMBL" id="CAB4130347.1"/>
    </source>
</evidence>